<dbReference type="Proteomes" id="UP000298030">
    <property type="component" value="Unassembled WGS sequence"/>
</dbReference>
<sequence length="410" mass="43825">MSSLRHSFTNIDGSHLEGGGQILRNGVSLSSLLDKPIAIDKIRFNRKPPGLKNQHRTGLQLAAQISSGTLIGAKNSSSSIEYTPGRISLPGHFTADCVTAGSVTLLLQVALPLLLFSPHSVEDADGQTVGPAPSTLRLLGGTNAGLAPQTDYTAHVFFPFFQKHFLPSSVSLDLKRRGYYPKGGGEVLVSVYPLLQGEKLRPISLLNKGKIKGIRGIAHYAKLPSHIGRDMKYGAECALEEAGYQIHHDTQPEDGEGVLVDILDDRESNDIAIAGGSGIVLWTELGGGGIIGGSAVGRKGLNAKGVGAEAAKELLRGLERGGCVDEWLQDQIVNCGKGELELHTRYECCHLPRTERPLTEWTTIYRTAIWLAEQMSDAKFVVGVDEVGNTILRCTGIGYTASAANPSWAA</sequence>
<dbReference type="PANTHER" id="PTHR11096:SF0">
    <property type="entry name" value="RNA 3'-TERMINAL PHOSPHATE CYCLASE"/>
    <property type="match status" value="1"/>
</dbReference>
<dbReference type="OrthoDB" id="25029at2759"/>
<keyword evidence="4 6" id="KW-0547">Nucleotide-binding</keyword>
<name>A0A4Y7TR60_COPMI</name>
<evidence type="ECO:0000259" key="8">
    <source>
        <dbReference type="Pfam" id="PF05189"/>
    </source>
</evidence>
<keyword evidence="3" id="KW-0436">Ligase</keyword>
<dbReference type="InterPro" id="IPR020719">
    <property type="entry name" value="RNA3'_term_phos_cycl-like_CS"/>
</dbReference>
<evidence type="ECO:0000256" key="3">
    <source>
        <dbReference type="ARBA" id="ARBA00022598"/>
    </source>
</evidence>
<dbReference type="GO" id="GO:0005634">
    <property type="term" value="C:nucleus"/>
    <property type="evidence" value="ECO:0007669"/>
    <property type="project" value="TreeGrafter"/>
</dbReference>
<dbReference type="PANTHER" id="PTHR11096">
    <property type="entry name" value="RNA 3' TERMINAL PHOSPHATE CYCLASE"/>
    <property type="match status" value="1"/>
</dbReference>
<dbReference type="InterPro" id="IPR017770">
    <property type="entry name" value="RNA3'_term_phos_cyc_type_1"/>
</dbReference>
<evidence type="ECO:0000256" key="4">
    <source>
        <dbReference type="ARBA" id="ARBA00022741"/>
    </source>
</evidence>
<dbReference type="InterPro" id="IPR013791">
    <property type="entry name" value="RNA3'-term_phos_cycl_insert"/>
</dbReference>
<feature type="domain" description="RNA 3'-terminal phosphate cyclase" evidence="7">
    <location>
        <begin position="16"/>
        <end position="381"/>
    </location>
</feature>
<dbReference type="Gene3D" id="3.30.360.20">
    <property type="entry name" value="RNA 3'-terminal phosphate cyclase, insert domain"/>
    <property type="match status" value="1"/>
</dbReference>
<dbReference type="SUPFAM" id="SSF52913">
    <property type="entry name" value="RNA 3'-terminal phosphate cyclase, RPTC, insert domain"/>
    <property type="match status" value="1"/>
</dbReference>
<comment type="catalytic activity">
    <reaction evidence="5">
        <text>a 3'-end 3'-phospho-ribonucleotide-RNA + ATP = a 3'-end 2',3'-cyclophospho-ribonucleotide-RNA + AMP + diphosphate</text>
        <dbReference type="Rhea" id="RHEA:23976"/>
        <dbReference type="Rhea" id="RHEA-COMP:10463"/>
        <dbReference type="Rhea" id="RHEA-COMP:10464"/>
        <dbReference type="ChEBI" id="CHEBI:30616"/>
        <dbReference type="ChEBI" id="CHEBI:33019"/>
        <dbReference type="ChEBI" id="CHEBI:83062"/>
        <dbReference type="ChEBI" id="CHEBI:83064"/>
        <dbReference type="ChEBI" id="CHEBI:456215"/>
        <dbReference type="EC" id="6.5.1.4"/>
    </reaction>
</comment>
<reference evidence="9 10" key="1">
    <citation type="journal article" date="2019" name="Nat. Ecol. Evol.">
        <title>Megaphylogeny resolves global patterns of mushroom evolution.</title>
        <authorList>
            <person name="Varga T."/>
            <person name="Krizsan K."/>
            <person name="Foldi C."/>
            <person name="Dima B."/>
            <person name="Sanchez-Garcia M."/>
            <person name="Sanchez-Ramirez S."/>
            <person name="Szollosi G.J."/>
            <person name="Szarkandi J.G."/>
            <person name="Papp V."/>
            <person name="Albert L."/>
            <person name="Andreopoulos W."/>
            <person name="Angelini C."/>
            <person name="Antonin V."/>
            <person name="Barry K.W."/>
            <person name="Bougher N.L."/>
            <person name="Buchanan P."/>
            <person name="Buyck B."/>
            <person name="Bense V."/>
            <person name="Catcheside P."/>
            <person name="Chovatia M."/>
            <person name="Cooper J."/>
            <person name="Damon W."/>
            <person name="Desjardin D."/>
            <person name="Finy P."/>
            <person name="Geml J."/>
            <person name="Haridas S."/>
            <person name="Hughes K."/>
            <person name="Justo A."/>
            <person name="Karasinski D."/>
            <person name="Kautmanova I."/>
            <person name="Kiss B."/>
            <person name="Kocsube S."/>
            <person name="Kotiranta H."/>
            <person name="LaButti K.M."/>
            <person name="Lechner B.E."/>
            <person name="Liimatainen K."/>
            <person name="Lipzen A."/>
            <person name="Lukacs Z."/>
            <person name="Mihaltcheva S."/>
            <person name="Morgado L.N."/>
            <person name="Niskanen T."/>
            <person name="Noordeloos M.E."/>
            <person name="Ohm R.A."/>
            <person name="Ortiz-Santana B."/>
            <person name="Ovrebo C."/>
            <person name="Racz N."/>
            <person name="Riley R."/>
            <person name="Savchenko A."/>
            <person name="Shiryaev A."/>
            <person name="Soop K."/>
            <person name="Spirin V."/>
            <person name="Szebenyi C."/>
            <person name="Tomsovsky M."/>
            <person name="Tulloss R.E."/>
            <person name="Uehling J."/>
            <person name="Grigoriev I.V."/>
            <person name="Vagvolgyi C."/>
            <person name="Papp T."/>
            <person name="Martin F.M."/>
            <person name="Miettinen O."/>
            <person name="Hibbett D.S."/>
            <person name="Nagy L.G."/>
        </authorList>
    </citation>
    <scope>NUCLEOTIDE SEQUENCE [LARGE SCALE GENOMIC DNA]</scope>
    <source>
        <strain evidence="9 10">FP101781</strain>
    </source>
</reference>
<evidence type="ECO:0000313" key="10">
    <source>
        <dbReference type="Proteomes" id="UP000298030"/>
    </source>
</evidence>
<dbReference type="GO" id="GO:0006396">
    <property type="term" value="P:RNA processing"/>
    <property type="evidence" value="ECO:0007669"/>
    <property type="project" value="InterPro"/>
</dbReference>
<dbReference type="STRING" id="71717.A0A4Y7TR60"/>
<dbReference type="PIRSF" id="PIRSF005378">
    <property type="entry name" value="RNA3'_term_phos_cycl_euk"/>
    <property type="match status" value="1"/>
</dbReference>
<comment type="caution">
    <text evidence="9">The sequence shown here is derived from an EMBL/GenBank/DDBJ whole genome shotgun (WGS) entry which is preliminary data.</text>
</comment>
<dbReference type="GO" id="GO:0003963">
    <property type="term" value="F:RNA-3'-phosphate cyclase activity"/>
    <property type="evidence" value="ECO:0007669"/>
    <property type="project" value="UniProtKB-EC"/>
</dbReference>
<feature type="binding site" evidence="6">
    <location>
        <position position="108"/>
    </location>
    <ligand>
        <name>ATP</name>
        <dbReference type="ChEBI" id="CHEBI:30616"/>
    </ligand>
</feature>
<dbReference type="InterPro" id="IPR000228">
    <property type="entry name" value="RNA3'_term_phos_cyc"/>
</dbReference>
<proteinExistence type="inferred from homology"/>
<dbReference type="InterPro" id="IPR036553">
    <property type="entry name" value="RPTC_insert"/>
</dbReference>
<dbReference type="InterPro" id="IPR037136">
    <property type="entry name" value="RNA3'_phos_cyclase_dom_sf"/>
</dbReference>
<dbReference type="NCBIfam" id="TIGR03399">
    <property type="entry name" value="RNA_3prim_cycl"/>
    <property type="match status" value="1"/>
</dbReference>
<feature type="domain" description="RNA 3'-terminal phosphate cyclase insert" evidence="8">
    <location>
        <begin position="207"/>
        <end position="318"/>
    </location>
</feature>
<dbReference type="PROSITE" id="PS01287">
    <property type="entry name" value="RTC"/>
    <property type="match status" value="1"/>
</dbReference>
<gene>
    <name evidence="9" type="ORF">FA13DRAFT_1752733</name>
</gene>
<dbReference type="Pfam" id="PF01137">
    <property type="entry name" value="RTC"/>
    <property type="match status" value="1"/>
</dbReference>
<dbReference type="InterPro" id="IPR013792">
    <property type="entry name" value="RNA3'P_cycl/enolpyr_Trfase_a/b"/>
</dbReference>
<dbReference type="Pfam" id="PF05189">
    <property type="entry name" value="RTC_insert"/>
    <property type="match status" value="1"/>
</dbReference>
<comment type="similarity">
    <text evidence="1">Belongs to the RNA 3'-terminal cyclase family. Type 1 subfamily.</text>
</comment>
<dbReference type="InterPro" id="IPR023797">
    <property type="entry name" value="RNA3'_phos_cyclase_dom"/>
</dbReference>
<protein>
    <recommendedName>
        <fullName evidence="2">RNA 3'-terminal-phosphate cyclase (ATP)</fullName>
        <ecNumber evidence="2">6.5.1.4</ecNumber>
    </recommendedName>
</protein>
<dbReference type="Gene3D" id="3.65.10.20">
    <property type="entry name" value="RNA 3'-terminal phosphate cyclase domain"/>
    <property type="match status" value="1"/>
</dbReference>
<evidence type="ECO:0000256" key="2">
    <source>
        <dbReference type="ARBA" id="ARBA00012725"/>
    </source>
</evidence>
<dbReference type="EC" id="6.5.1.4" evidence="2"/>
<evidence type="ECO:0000256" key="5">
    <source>
        <dbReference type="ARBA" id="ARBA00024481"/>
    </source>
</evidence>
<keyword evidence="6" id="KW-0067">ATP-binding</keyword>
<organism evidence="9 10">
    <name type="scientific">Coprinellus micaceus</name>
    <name type="common">Glistening ink-cap mushroom</name>
    <name type="synonym">Coprinus micaceus</name>
    <dbReference type="NCBI Taxonomy" id="71717"/>
    <lineage>
        <taxon>Eukaryota</taxon>
        <taxon>Fungi</taxon>
        <taxon>Dikarya</taxon>
        <taxon>Basidiomycota</taxon>
        <taxon>Agaricomycotina</taxon>
        <taxon>Agaricomycetes</taxon>
        <taxon>Agaricomycetidae</taxon>
        <taxon>Agaricales</taxon>
        <taxon>Agaricineae</taxon>
        <taxon>Psathyrellaceae</taxon>
        <taxon>Coprinellus</taxon>
    </lineage>
</organism>
<evidence type="ECO:0000259" key="7">
    <source>
        <dbReference type="Pfam" id="PF01137"/>
    </source>
</evidence>
<dbReference type="AlphaFoldDB" id="A0A4Y7TR60"/>
<accession>A0A4Y7TR60</accession>
<dbReference type="EMBL" id="QPFP01000006">
    <property type="protein sequence ID" value="TEB36039.1"/>
    <property type="molecule type" value="Genomic_DNA"/>
</dbReference>
<keyword evidence="10" id="KW-1185">Reference proteome</keyword>
<dbReference type="SUPFAM" id="SSF55205">
    <property type="entry name" value="EPT/RTPC-like"/>
    <property type="match status" value="1"/>
</dbReference>
<evidence type="ECO:0000313" key="9">
    <source>
        <dbReference type="EMBL" id="TEB36039.1"/>
    </source>
</evidence>
<evidence type="ECO:0000256" key="1">
    <source>
        <dbReference type="ARBA" id="ARBA00009206"/>
    </source>
</evidence>
<evidence type="ECO:0000256" key="6">
    <source>
        <dbReference type="PIRSR" id="PIRSR005378-2"/>
    </source>
</evidence>
<dbReference type="GO" id="GO:0005524">
    <property type="term" value="F:ATP binding"/>
    <property type="evidence" value="ECO:0007669"/>
    <property type="project" value="UniProtKB-KW"/>
</dbReference>